<dbReference type="AlphaFoldDB" id="A0A498CNW1"/>
<dbReference type="GO" id="GO:0016787">
    <property type="term" value="F:hydrolase activity"/>
    <property type="evidence" value="ECO:0007669"/>
    <property type="project" value="UniProtKB-KW"/>
</dbReference>
<dbReference type="Gene3D" id="1.10.4080.10">
    <property type="entry name" value="ADP-ribosylation/Crystallin J1"/>
    <property type="match status" value="1"/>
</dbReference>
<evidence type="ECO:0000313" key="4">
    <source>
        <dbReference type="EMBL" id="RLL09613.1"/>
    </source>
</evidence>
<dbReference type="Proteomes" id="UP000276301">
    <property type="component" value="Unassembled WGS sequence"/>
</dbReference>
<comment type="cofactor">
    <cofactor evidence="3">
        <name>Mg(2+)</name>
        <dbReference type="ChEBI" id="CHEBI:18420"/>
    </cofactor>
    <text evidence="3">Binds 2 magnesium ions per subunit.</text>
</comment>
<keyword evidence="3" id="KW-0479">Metal-binding</keyword>
<dbReference type="Pfam" id="PF03747">
    <property type="entry name" value="ADP_ribosyl_GH"/>
    <property type="match status" value="1"/>
</dbReference>
<gene>
    <name evidence="4" type="ORF">D4A47_10205</name>
</gene>
<dbReference type="InterPro" id="IPR036705">
    <property type="entry name" value="Ribosyl_crysJ1_sf"/>
</dbReference>
<keyword evidence="2" id="KW-0378">Hydrolase</keyword>
<name>A0A498CNW1_9FIRM</name>
<dbReference type="PANTHER" id="PTHR16222:SF24">
    <property type="entry name" value="ADP-RIBOSYLHYDROLASE ARH3"/>
    <property type="match status" value="1"/>
</dbReference>
<organism evidence="4 5">
    <name type="scientific">Anaerotruncus massiliensis</name>
    <name type="common">ex Liu et al. 2021</name>
    <dbReference type="NCBI Taxonomy" id="2321404"/>
    <lineage>
        <taxon>Bacteria</taxon>
        <taxon>Bacillati</taxon>
        <taxon>Bacillota</taxon>
        <taxon>Clostridia</taxon>
        <taxon>Eubacteriales</taxon>
        <taxon>Oscillospiraceae</taxon>
        <taxon>Anaerotruncus</taxon>
    </lineage>
</organism>
<evidence type="ECO:0008006" key="6">
    <source>
        <dbReference type="Google" id="ProtNLM"/>
    </source>
</evidence>
<protein>
    <recommendedName>
        <fullName evidence="6">ADP-ribosylglycohydrolase</fullName>
    </recommendedName>
</protein>
<proteinExistence type="inferred from homology"/>
<dbReference type="InterPro" id="IPR050792">
    <property type="entry name" value="ADP-ribosylglycohydrolase"/>
</dbReference>
<feature type="binding site" evidence="3">
    <location>
        <position position="290"/>
    </location>
    <ligand>
        <name>Mg(2+)</name>
        <dbReference type="ChEBI" id="CHEBI:18420"/>
        <label>1</label>
    </ligand>
</feature>
<comment type="caution">
    <text evidence="4">The sequence shown here is derived from an EMBL/GenBank/DDBJ whole genome shotgun (WGS) entry which is preliminary data.</text>
</comment>
<feature type="binding site" evidence="3">
    <location>
        <position position="62"/>
    </location>
    <ligand>
        <name>Mg(2+)</name>
        <dbReference type="ChEBI" id="CHEBI:18420"/>
        <label>1</label>
    </ligand>
</feature>
<evidence type="ECO:0000256" key="3">
    <source>
        <dbReference type="PIRSR" id="PIRSR605502-1"/>
    </source>
</evidence>
<accession>A0A498CNW1</accession>
<evidence type="ECO:0000256" key="2">
    <source>
        <dbReference type="ARBA" id="ARBA00022801"/>
    </source>
</evidence>
<feature type="binding site" evidence="3">
    <location>
        <position position="292"/>
    </location>
    <ligand>
        <name>Mg(2+)</name>
        <dbReference type="ChEBI" id="CHEBI:18420"/>
        <label>1</label>
    </ligand>
</feature>
<dbReference type="SUPFAM" id="SSF101478">
    <property type="entry name" value="ADP-ribosylglycohydrolase"/>
    <property type="match status" value="1"/>
</dbReference>
<keyword evidence="5" id="KW-1185">Reference proteome</keyword>
<evidence type="ECO:0000313" key="5">
    <source>
        <dbReference type="Proteomes" id="UP000276301"/>
    </source>
</evidence>
<comment type="similarity">
    <text evidence="1">Belongs to the ADP-ribosylglycohydrolase family.</text>
</comment>
<dbReference type="RefSeq" id="WP_101547968.1">
    <property type="nucleotide sequence ID" value="NZ_DBFBJK010000083.1"/>
</dbReference>
<feature type="binding site" evidence="3">
    <location>
        <position position="63"/>
    </location>
    <ligand>
        <name>Mg(2+)</name>
        <dbReference type="ChEBI" id="CHEBI:18420"/>
        <label>1</label>
    </ligand>
</feature>
<reference evidence="4 5" key="1">
    <citation type="submission" date="2018-10" db="EMBL/GenBank/DDBJ databases">
        <title>Anaerotruncus faecis sp. nov., isolated from human feces.</title>
        <authorList>
            <person name="Wang Y.-J."/>
        </authorList>
    </citation>
    <scope>NUCLEOTIDE SEQUENCE [LARGE SCALE GENOMIC DNA]</scope>
    <source>
        <strain evidence="4 5">22A2-44</strain>
    </source>
</reference>
<dbReference type="PANTHER" id="PTHR16222">
    <property type="entry name" value="ADP-RIBOSYLGLYCOHYDROLASE"/>
    <property type="match status" value="1"/>
</dbReference>
<feature type="binding site" evidence="3">
    <location>
        <position position="61"/>
    </location>
    <ligand>
        <name>Mg(2+)</name>
        <dbReference type="ChEBI" id="CHEBI:18420"/>
        <label>1</label>
    </ligand>
</feature>
<dbReference type="InterPro" id="IPR005502">
    <property type="entry name" value="Ribosyl_crysJ1"/>
</dbReference>
<sequence length="341" mass="35964">MTLEERILGSLLGGAIGDAMGAATETRTPELIREKFGGYVREFRQAPEDTFARGAVAGYVTDDFSLAYYTAREIVKNGGKIDRGVAERSVLTWSEHPEYFDNYAGPTTRAGIARLKGETPAEGYSFLACDNAKATNGAGMKIGPVGMLHPGDLDRAVADAVTIIRVTHDNDLAISGGCAIAAAVSCAMVEGRNAVDIVNAGLYGAREGMRLARGFAKKLAGPSVEKRISLAAEIGLRHCGDYERAMLELGDVVGAGLHVSEAVPCVFGLVMSTNGHPLETIFSAVNIGNDTDTVAAMAGYIVGALNGAPAYDSYYYDTIEAANHFDLRSLAHEMAACAARN</sequence>
<dbReference type="GO" id="GO:0046872">
    <property type="term" value="F:metal ion binding"/>
    <property type="evidence" value="ECO:0007669"/>
    <property type="project" value="UniProtKB-KW"/>
</dbReference>
<dbReference type="EMBL" id="RCHT01000020">
    <property type="protein sequence ID" value="RLL09613.1"/>
    <property type="molecule type" value="Genomic_DNA"/>
</dbReference>
<feature type="binding site" evidence="3">
    <location>
        <position position="293"/>
    </location>
    <ligand>
        <name>Mg(2+)</name>
        <dbReference type="ChEBI" id="CHEBI:18420"/>
        <label>1</label>
    </ligand>
</feature>
<keyword evidence="3" id="KW-0460">Magnesium</keyword>
<evidence type="ECO:0000256" key="1">
    <source>
        <dbReference type="ARBA" id="ARBA00010702"/>
    </source>
</evidence>